<sequence length="220" mass="24319">MKNIFSSFTIIALTALTLFSCKEASNKNTDQHAEHTSAATETQEMQAPQPSEQTPANVSPEPTNEKETKIAVKEEVKSFSISPIIKDYLELKNALTADNDKAAASAGKKLLATIKNTDMKSIPADKHKEYMDIADDAKENAEHIGDNVGKIDHQREHMAPLSQDMADLIALFGTPQKLYRDFCPMFNDGKGAVWISESKTIKNPYYGSKMLTCGSVKKEY</sequence>
<name>A0ABT2IV54_9FLAO</name>
<evidence type="ECO:0000259" key="2">
    <source>
        <dbReference type="Pfam" id="PF11827"/>
    </source>
</evidence>
<evidence type="ECO:0000313" key="3">
    <source>
        <dbReference type="EMBL" id="MCT2562728.1"/>
    </source>
</evidence>
<dbReference type="EMBL" id="JAOAMU010000003">
    <property type="protein sequence ID" value="MCT2562728.1"/>
    <property type="molecule type" value="Genomic_DNA"/>
</dbReference>
<feature type="compositionally biased region" description="Polar residues" evidence="1">
    <location>
        <begin position="37"/>
        <end position="62"/>
    </location>
</feature>
<gene>
    <name evidence="3" type="ORF">N0B48_12600</name>
</gene>
<protein>
    <submittedName>
        <fullName evidence="3">DUF3347 domain-containing protein</fullName>
    </submittedName>
</protein>
<accession>A0ABT2IV54</accession>
<reference evidence="3 4" key="1">
    <citation type="submission" date="2022-09" db="EMBL/GenBank/DDBJ databases">
        <title>Chryseobacterium oleae sp.nov., isolated from the inter-root soil of Pyrola calliantha H. Andr. in Tibet.</title>
        <authorList>
            <person name="Li Z."/>
        </authorList>
    </citation>
    <scope>NUCLEOTIDE SEQUENCE [LARGE SCALE GENOMIC DNA]</scope>
    <source>
        <strain evidence="4">pc1-10</strain>
    </source>
</reference>
<comment type="caution">
    <text evidence="3">The sequence shown here is derived from an EMBL/GenBank/DDBJ whole genome shotgun (WGS) entry which is preliminary data.</text>
</comment>
<dbReference type="Proteomes" id="UP001525566">
    <property type="component" value="Unassembled WGS sequence"/>
</dbReference>
<feature type="domain" description="DUF3347" evidence="2">
    <location>
        <begin position="84"/>
        <end position="176"/>
    </location>
</feature>
<dbReference type="InterPro" id="IPR021782">
    <property type="entry name" value="DUF3347"/>
</dbReference>
<dbReference type="Pfam" id="PF11827">
    <property type="entry name" value="DUF3347"/>
    <property type="match status" value="1"/>
</dbReference>
<dbReference type="RefSeq" id="WP_259839144.1">
    <property type="nucleotide sequence ID" value="NZ_JAOAMU010000003.1"/>
</dbReference>
<dbReference type="PROSITE" id="PS51257">
    <property type="entry name" value="PROKAR_LIPOPROTEIN"/>
    <property type="match status" value="1"/>
</dbReference>
<keyword evidence="4" id="KW-1185">Reference proteome</keyword>
<organism evidence="3 4">
    <name type="scientific">Chryseobacterium herbae</name>
    <dbReference type="NCBI Taxonomy" id="2976476"/>
    <lineage>
        <taxon>Bacteria</taxon>
        <taxon>Pseudomonadati</taxon>
        <taxon>Bacteroidota</taxon>
        <taxon>Flavobacteriia</taxon>
        <taxon>Flavobacteriales</taxon>
        <taxon>Weeksellaceae</taxon>
        <taxon>Chryseobacterium group</taxon>
        <taxon>Chryseobacterium</taxon>
    </lineage>
</organism>
<proteinExistence type="predicted"/>
<evidence type="ECO:0000313" key="4">
    <source>
        <dbReference type="Proteomes" id="UP001525566"/>
    </source>
</evidence>
<evidence type="ECO:0000256" key="1">
    <source>
        <dbReference type="SAM" id="MobiDB-lite"/>
    </source>
</evidence>
<feature type="region of interest" description="Disordered" evidence="1">
    <location>
        <begin position="29"/>
        <end position="69"/>
    </location>
</feature>